<dbReference type="STRING" id="157072.A0A024U566"/>
<dbReference type="GO" id="GO:0006914">
    <property type="term" value="P:autophagy"/>
    <property type="evidence" value="ECO:0007669"/>
    <property type="project" value="InterPro"/>
</dbReference>
<name>A0A024U566_9STRA</name>
<organism evidence="3">
    <name type="scientific">Aphanomyces invadans</name>
    <dbReference type="NCBI Taxonomy" id="157072"/>
    <lineage>
        <taxon>Eukaryota</taxon>
        <taxon>Sar</taxon>
        <taxon>Stramenopiles</taxon>
        <taxon>Oomycota</taxon>
        <taxon>Saprolegniomycetes</taxon>
        <taxon>Saprolegniales</taxon>
        <taxon>Verrucalvaceae</taxon>
        <taxon>Aphanomyces</taxon>
    </lineage>
</organism>
<dbReference type="VEuPathDB" id="FungiDB:H310_06920"/>
<reference evidence="3" key="1">
    <citation type="submission" date="2013-12" db="EMBL/GenBank/DDBJ databases">
        <title>The Genome Sequence of Aphanomyces invadans NJM9701.</title>
        <authorList>
            <consortium name="The Broad Institute Genomics Platform"/>
            <person name="Russ C."/>
            <person name="Tyler B."/>
            <person name="van West P."/>
            <person name="Dieguez-Uribeondo J."/>
            <person name="Young S.K."/>
            <person name="Zeng Q."/>
            <person name="Gargeya S."/>
            <person name="Fitzgerald M."/>
            <person name="Abouelleil A."/>
            <person name="Alvarado L."/>
            <person name="Chapman S.B."/>
            <person name="Gainer-Dewar J."/>
            <person name="Goldberg J."/>
            <person name="Griggs A."/>
            <person name="Gujja S."/>
            <person name="Hansen M."/>
            <person name="Howarth C."/>
            <person name="Imamovic A."/>
            <person name="Ireland A."/>
            <person name="Larimer J."/>
            <person name="McCowan C."/>
            <person name="Murphy C."/>
            <person name="Pearson M."/>
            <person name="Poon T.W."/>
            <person name="Priest M."/>
            <person name="Roberts A."/>
            <person name="Saif S."/>
            <person name="Shea T."/>
            <person name="Sykes S."/>
            <person name="Wortman J."/>
            <person name="Nusbaum C."/>
            <person name="Birren B."/>
        </authorList>
    </citation>
    <scope>NUCLEOTIDE SEQUENCE [LARGE SCALE GENOMIC DNA]</scope>
    <source>
        <strain evidence="3">NJM9701</strain>
    </source>
</reference>
<dbReference type="GO" id="GO:0005737">
    <property type="term" value="C:cytoplasm"/>
    <property type="evidence" value="ECO:0007669"/>
    <property type="project" value="TreeGrafter"/>
</dbReference>
<dbReference type="SUPFAM" id="SSF50978">
    <property type="entry name" value="WD40 repeat-like"/>
    <property type="match status" value="1"/>
</dbReference>
<dbReference type="GO" id="GO:0042594">
    <property type="term" value="P:response to starvation"/>
    <property type="evidence" value="ECO:0007669"/>
    <property type="project" value="TreeGrafter"/>
</dbReference>
<dbReference type="RefSeq" id="XP_008870368.1">
    <property type="nucleotide sequence ID" value="XM_008872146.1"/>
</dbReference>
<dbReference type="InterPro" id="IPR015943">
    <property type="entry name" value="WD40/YVTN_repeat-like_dom_sf"/>
</dbReference>
<protein>
    <recommendedName>
        <fullName evidence="2">BCAS3 WD40 domain-containing protein</fullName>
    </recommendedName>
</protein>
<dbReference type="PANTHER" id="PTHR13268:SF0">
    <property type="entry name" value="BCAS3 MICROTUBULE ASSOCIATED CELL MIGRATION FACTOR"/>
    <property type="match status" value="1"/>
</dbReference>
<evidence type="ECO:0000256" key="1">
    <source>
        <dbReference type="SAM" id="MobiDB-lite"/>
    </source>
</evidence>
<dbReference type="InterPro" id="IPR045142">
    <property type="entry name" value="BCAS3-like"/>
</dbReference>
<dbReference type="EMBL" id="KI913963">
    <property type="protein sequence ID" value="ETW01370.1"/>
    <property type="molecule type" value="Genomic_DNA"/>
</dbReference>
<dbReference type="eggNOG" id="KOG2109">
    <property type="taxonomic scope" value="Eukaryota"/>
</dbReference>
<dbReference type="OrthoDB" id="25778at2759"/>
<gene>
    <name evidence="3" type="ORF">H310_06920</name>
</gene>
<feature type="compositionally biased region" description="Polar residues" evidence="1">
    <location>
        <begin position="555"/>
        <end position="571"/>
    </location>
</feature>
<accession>A0A024U566</accession>
<evidence type="ECO:0000259" key="2">
    <source>
        <dbReference type="Pfam" id="PF21034"/>
    </source>
</evidence>
<dbReference type="Pfam" id="PF21034">
    <property type="entry name" value="BCAS3_WD40"/>
    <property type="match status" value="1"/>
</dbReference>
<dbReference type="AlphaFoldDB" id="A0A024U566"/>
<dbReference type="InterPro" id="IPR048382">
    <property type="entry name" value="BCAS3_WD40"/>
</dbReference>
<dbReference type="GeneID" id="20083970"/>
<feature type="domain" description="BCAS3 WD40" evidence="2">
    <location>
        <begin position="228"/>
        <end position="337"/>
    </location>
</feature>
<dbReference type="PANTHER" id="PTHR13268">
    <property type="entry name" value="BREAST CARCINOMA AMPLIFIED SEQUENCE 3"/>
    <property type="match status" value="1"/>
</dbReference>
<dbReference type="InterPro" id="IPR001680">
    <property type="entry name" value="WD40_rpt"/>
</dbReference>
<dbReference type="Gene3D" id="2.130.10.10">
    <property type="entry name" value="YVTN repeat-like/Quinoprotein amine dehydrogenase"/>
    <property type="match status" value="1"/>
</dbReference>
<feature type="region of interest" description="Disordered" evidence="1">
    <location>
        <begin position="548"/>
        <end position="571"/>
    </location>
</feature>
<sequence length="571" mass="62092">MEAAINTNPGALDDWTSYIFPSPSRASSASPIQVTCLEFYQVPHTATTLLLQATPGAFSVYDTSTMEAIGRKHSTEGDAVRMARFIDAGSGRLQNVLLVTLRLSVYSLEEERILHDISFPSPVADILDVQVNTSVVAVLTHHTVRLLNRSANYAVLRTITITSDAMALGTRWLAYPSLHTEAATVATPTKDDYSLTDIAQGVASGLYYLSKVARRASADSDTGHIDVQDCVSQARIASFVAHASAITSLAFNPSGMLVISSSDKGQTLHVHRVQDNALLYRLHRGITHARIRHITTSMDSKWIAITTSRGTTHIYAIRPEGGAIGGHTHHAVDLNNTTHLSVAKASIADENQAKAFQVGASTRALTETLQPLARLRHSTEDGGLVSCQWDRQLLFVASCGTLKALSVQPRSTLVDVPKPWLVLSLHLEVAKQRELDPHQPSRRPYAPQLIQHPTSSVEIVVHPQLDLPIWLHPKVTFRALSWGKLRLLNVKRLGPVPLATDDVVLEQLTQGVSPVFDGTPSKDEPFVPLFDLSASISHAVSSSLSIRPVQAHPPSKSTQPDAPSTLQDAYF</sequence>
<dbReference type="InterPro" id="IPR036322">
    <property type="entry name" value="WD40_repeat_dom_sf"/>
</dbReference>
<proteinExistence type="predicted"/>
<evidence type="ECO:0000313" key="3">
    <source>
        <dbReference type="EMBL" id="ETW01370.1"/>
    </source>
</evidence>
<dbReference type="SMART" id="SM00320">
    <property type="entry name" value="WD40"/>
    <property type="match status" value="2"/>
</dbReference>